<proteinExistence type="predicted"/>
<comment type="caution">
    <text evidence="1">The sequence shown here is derived from an EMBL/GenBank/DDBJ whole genome shotgun (WGS) entry which is preliminary data.</text>
</comment>
<accession>X1HQD3</accession>
<dbReference type="EMBL" id="BARU01016192">
    <property type="protein sequence ID" value="GAH59280.1"/>
    <property type="molecule type" value="Genomic_DNA"/>
</dbReference>
<sequence length="43" mass="4793">ECHYNEISDNILYGTEDGEGIRAEGPNNYNIFLNNTITNFGIG</sequence>
<organism evidence="1">
    <name type="scientific">marine sediment metagenome</name>
    <dbReference type="NCBI Taxonomy" id="412755"/>
    <lineage>
        <taxon>unclassified sequences</taxon>
        <taxon>metagenomes</taxon>
        <taxon>ecological metagenomes</taxon>
    </lineage>
</organism>
<reference evidence="1" key="1">
    <citation type="journal article" date="2014" name="Front. Microbiol.">
        <title>High frequency of phylogenetically diverse reductive dehalogenase-homologous genes in deep subseafloor sedimentary metagenomes.</title>
        <authorList>
            <person name="Kawai M."/>
            <person name="Futagami T."/>
            <person name="Toyoda A."/>
            <person name="Takaki Y."/>
            <person name="Nishi S."/>
            <person name="Hori S."/>
            <person name="Arai W."/>
            <person name="Tsubouchi T."/>
            <person name="Morono Y."/>
            <person name="Uchiyama I."/>
            <person name="Ito T."/>
            <person name="Fujiyama A."/>
            <person name="Inagaki F."/>
            <person name="Takami H."/>
        </authorList>
    </citation>
    <scope>NUCLEOTIDE SEQUENCE</scope>
    <source>
        <strain evidence="1">Expedition CK06-06</strain>
    </source>
</reference>
<protein>
    <submittedName>
        <fullName evidence="1">Uncharacterized protein</fullName>
    </submittedName>
</protein>
<feature type="non-terminal residue" evidence="1">
    <location>
        <position position="1"/>
    </location>
</feature>
<dbReference type="AlphaFoldDB" id="X1HQD3"/>
<feature type="non-terminal residue" evidence="1">
    <location>
        <position position="43"/>
    </location>
</feature>
<name>X1HQD3_9ZZZZ</name>
<gene>
    <name evidence="1" type="ORF">S03H2_27209</name>
</gene>
<evidence type="ECO:0000313" key="1">
    <source>
        <dbReference type="EMBL" id="GAH59280.1"/>
    </source>
</evidence>